<evidence type="ECO:0000313" key="2">
    <source>
        <dbReference type="Proteomes" id="UP000255283"/>
    </source>
</evidence>
<proteinExistence type="predicted"/>
<protein>
    <submittedName>
        <fullName evidence="1">Uncharacterized protein</fullName>
    </submittedName>
</protein>
<name>A0AAQ1UP61_9BACT</name>
<sequence>MASVFSCNGVNITLFNSPSVFVARQGWLRRAASRTSERVGGRWLSVARRLSDIFSSDLHFAFFCYTFAVGKGVRKGFLFLLNSPRQAPQKISLRAPQPPKGGFSNQLWVAVRPQRLSERASLALSSGPSGLLSVAVLQGRSGRVRVLMGRMRQMGQVYLVEQMGAGKSRVRLFRNLNKFMTIPSGNPLSACGERGTGIFVSSAPFAGKNTLRRIIRIMRMQLAEQFVSSAPFADKNTLRRMVWITRMPFEK</sequence>
<evidence type="ECO:0000313" key="1">
    <source>
        <dbReference type="EMBL" id="SUB96606.1"/>
    </source>
</evidence>
<dbReference type="AlphaFoldDB" id="A0AAQ1UP61"/>
<comment type="caution">
    <text evidence="1">The sequence shown here is derived from an EMBL/GenBank/DDBJ whole genome shotgun (WGS) entry which is preliminary data.</text>
</comment>
<dbReference type="EMBL" id="UGTJ01000002">
    <property type="protein sequence ID" value="SUB96606.1"/>
    <property type="molecule type" value="Genomic_DNA"/>
</dbReference>
<organism evidence="1 2">
    <name type="scientific">Segatella buccae</name>
    <dbReference type="NCBI Taxonomy" id="28126"/>
    <lineage>
        <taxon>Bacteria</taxon>
        <taxon>Pseudomonadati</taxon>
        <taxon>Bacteroidota</taxon>
        <taxon>Bacteroidia</taxon>
        <taxon>Bacteroidales</taxon>
        <taxon>Prevotellaceae</taxon>
        <taxon>Segatella</taxon>
    </lineage>
</organism>
<gene>
    <name evidence="1" type="ORF">NCTC13063_02370</name>
</gene>
<reference evidence="1 2" key="1">
    <citation type="submission" date="2018-06" db="EMBL/GenBank/DDBJ databases">
        <authorList>
            <consortium name="Pathogen Informatics"/>
            <person name="Doyle S."/>
        </authorList>
    </citation>
    <scope>NUCLEOTIDE SEQUENCE [LARGE SCALE GENOMIC DNA]</scope>
    <source>
        <strain evidence="1 2">NCTC13063</strain>
    </source>
</reference>
<accession>A0AAQ1UP61</accession>
<dbReference type="Proteomes" id="UP000255283">
    <property type="component" value="Unassembled WGS sequence"/>
</dbReference>